<evidence type="ECO:0000256" key="2">
    <source>
        <dbReference type="ARBA" id="ARBA00004496"/>
    </source>
</evidence>
<feature type="binding site" evidence="11">
    <location>
        <position position="139"/>
    </location>
    <ligand>
        <name>Zn(2+)</name>
        <dbReference type="ChEBI" id="CHEBI:29105"/>
    </ligand>
</feature>
<evidence type="ECO:0000256" key="3">
    <source>
        <dbReference type="ARBA" id="ARBA00007957"/>
    </source>
</evidence>
<dbReference type="Pfam" id="PF01475">
    <property type="entry name" value="FUR"/>
    <property type="match status" value="1"/>
</dbReference>
<keyword evidence="12" id="KW-0408">Iron</keyword>
<evidence type="ECO:0000256" key="4">
    <source>
        <dbReference type="ARBA" id="ARBA00020910"/>
    </source>
</evidence>
<dbReference type="InterPro" id="IPR002481">
    <property type="entry name" value="FUR"/>
</dbReference>
<feature type="binding site" evidence="12">
    <location>
        <position position="93"/>
    </location>
    <ligand>
        <name>Fe cation</name>
        <dbReference type="ChEBI" id="CHEBI:24875"/>
    </ligand>
</feature>
<dbReference type="GO" id="GO:0000976">
    <property type="term" value="F:transcription cis-regulatory region binding"/>
    <property type="evidence" value="ECO:0007669"/>
    <property type="project" value="TreeGrafter"/>
</dbReference>
<dbReference type="PANTHER" id="PTHR33202">
    <property type="entry name" value="ZINC UPTAKE REGULATION PROTEIN"/>
    <property type="match status" value="1"/>
</dbReference>
<evidence type="ECO:0000256" key="9">
    <source>
        <dbReference type="ARBA" id="ARBA00023125"/>
    </source>
</evidence>
<dbReference type="Proteomes" id="UP000579136">
    <property type="component" value="Unassembled WGS sequence"/>
</dbReference>
<dbReference type="CDD" id="cd07153">
    <property type="entry name" value="Fur_like"/>
    <property type="match status" value="1"/>
</dbReference>
<comment type="subcellular location">
    <subcellularLocation>
        <location evidence="2">Cytoplasm</location>
    </subcellularLocation>
</comment>
<keyword evidence="10" id="KW-0804">Transcription</keyword>
<dbReference type="InterPro" id="IPR043135">
    <property type="entry name" value="Fur_C"/>
</dbReference>
<evidence type="ECO:0000256" key="6">
    <source>
        <dbReference type="ARBA" id="ARBA00022491"/>
    </source>
</evidence>
<evidence type="ECO:0000256" key="12">
    <source>
        <dbReference type="PIRSR" id="PIRSR602481-2"/>
    </source>
</evidence>
<feature type="binding site" evidence="11">
    <location>
        <position position="136"/>
    </location>
    <ligand>
        <name>Zn(2+)</name>
        <dbReference type="ChEBI" id="CHEBI:29105"/>
    </ligand>
</feature>
<keyword evidence="7 11" id="KW-0862">Zinc</keyword>
<protein>
    <recommendedName>
        <fullName evidence="4">Ferric uptake regulation protein</fullName>
    </recommendedName>
</protein>
<dbReference type="SUPFAM" id="SSF46785">
    <property type="entry name" value="Winged helix' DNA-binding domain"/>
    <property type="match status" value="1"/>
</dbReference>
<feature type="binding site" evidence="12">
    <location>
        <position position="128"/>
    </location>
    <ligand>
        <name>Fe cation</name>
        <dbReference type="ChEBI" id="CHEBI:24875"/>
    </ligand>
</feature>
<comment type="caution">
    <text evidence="13">The sequence shown here is derived from an EMBL/GenBank/DDBJ whole genome shotgun (WGS) entry which is preliminary data.</text>
</comment>
<proteinExistence type="inferred from homology"/>
<evidence type="ECO:0000256" key="11">
    <source>
        <dbReference type="PIRSR" id="PIRSR602481-1"/>
    </source>
</evidence>
<dbReference type="Gene3D" id="1.10.10.10">
    <property type="entry name" value="Winged helix-like DNA-binding domain superfamily/Winged helix DNA-binding domain"/>
    <property type="match status" value="1"/>
</dbReference>
<evidence type="ECO:0000256" key="1">
    <source>
        <dbReference type="ARBA" id="ARBA00002997"/>
    </source>
</evidence>
<dbReference type="AlphaFoldDB" id="A0A9Q2HFV7"/>
<dbReference type="GO" id="GO:1900376">
    <property type="term" value="P:regulation of secondary metabolite biosynthetic process"/>
    <property type="evidence" value="ECO:0007669"/>
    <property type="project" value="TreeGrafter"/>
</dbReference>
<keyword evidence="14" id="KW-1185">Reference proteome</keyword>
<reference evidence="13 14" key="1">
    <citation type="submission" date="2020-08" db="EMBL/GenBank/DDBJ databases">
        <title>Genomic Encyclopedia of Type Strains, Phase IV (KMG-IV): sequencing the most valuable type-strain genomes for metagenomic binning, comparative biology and taxonomic classification.</title>
        <authorList>
            <person name="Goeker M."/>
        </authorList>
    </citation>
    <scope>NUCLEOTIDE SEQUENCE [LARGE SCALE GENOMIC DNA]</scope>
    <source>
        <strain evidence="13 14">DSM 19163</strain>
    </source>
</reference>
<evidence type="ECO:0000313" key="13">
    <source>
        <dbReference type="EMBL" id="MBB5176593.1"/>
    </source>
</evidence>
<evidence type="ECO:0000256" key="5">
    <source>
        <dbReference type="ARBA" id="ARBA00022490"/>
    </source>
</evidence>
<comment type="function">
    <text evidence="1">Acts as a global negative controlling element, employing Fe(2+) as a cofactor to bind the operator of the repressed genes.</text>
</comment>
<feature type="binding site" evidence="12">
    <location>
        <position position="114"/>
    </location>
    <ligand>
        <name>Fe cation</name>
        <dbReference type="ChEBI" id="CHEBI:24875"/>
    </ligand>
</feature>
<comment type="cofactor">
    <cofactor evidence="11">
        <name>Zn(2+)</name>
        <dbReference type="ChEBI" id="CHEBI:29105"/>
    </cofactor>
    <text evidence="11">Binds 1 zinc ion per subunit.</text>
</comment>
<evidence type="ECO:0000256" key="10">
    <source>
        <dbReference type="ARBA" id="ARBA00023163"/>
    </source>
</evidence>
<dbReference type="GO" id="GO:0005737">
    <property type="term" value="C:cytoplasm"/>
    <property type="evidence" value="ECO:0007669"/>
    <property type="project" value="UniProtKB-SubCell"/>
</dbReference>
<feature type="binding site" evidence="11">
    <location>
        <position position="102"/>
    </location>
    <ligand>
        <name>Zn(2+)</name>
        <dbReference type="ChEBI" id="CHEBI:29105"/>
    </ligand>
</feature>
<keyword evidence="8" id="KW-0805">Transcription regulation</keyword>
<organism evidence="13 14">
    <name type="scientific">Nosocomiicoccus ampullae</name>
    <dbReference type="NCBI Taxonomy" id="489910"/>
    <lineage>
        <taxon>Bacteria</taxon>
        <taxon>Bacillati</taxon>
        <taxon>Bacillota</taxon>
        <taxon>Bacilli</taxon>
        <taxon>Bacillales</taxon>
        <taxon>Staphylococcaceae</taxon>
        <taxon>Nosocomiicoccus</taxon>
    </lineage>
</organism>
<comment type="cofactor">
    <cofactor evidence="12">
        <name>Mn(2+)</name>
        <dbReference type="ChEBI" id="CHEBI:29035"/>
    </cofactor>
    <cofactor evidence="12">
        <name>Fe(2+)</name>
        <dbReference type="ChEBI" id="CHEBI:29033"/>
    </cofactor>
    <text evidence="12">Binds 1 Mn(2+) or Fe(2+) ion per subunit.</text>
</comment>
<keyword evidence="6" id="KW-0678">Repressor</keyword>
<accession>A0A9Q2HFV7</accession>
<dbReference type="GO" id="GO:0003700">
    <property type="term" value="F:DNA-binding transcription factor activity"/>
    <property type="evidence" value="ECO:0007669"/>
    <property type="project" value="InterPro"/>
</dbReference>
<name>A0A9Q2HFV7_9STAP</name>
<evidence type="ECO:0000256" key="7">
    <source>
        <dbReference type="ARBA" id="ARBA00022833"/>
    </source>
</evidence>
<dbReference type="RefSeq" id="WP_183675319.1">
    <property type="nucleotide sequence ID" value="NZ_CBCRYX010000010.1"/>
</dbReference>
<dbReference type="GO" id="GO:0045892">
    <property type="term" value="P:negative regulation of DNA-templated transcription"/>
    <property type="evidence" value="ECO:0007669"/>
    <property type="project" value="TreeGrafter"/>
</dbReference>
<keyword evidence="5" id="KW-0963">Cytoplasm</keyword>
<gene>
    <name evidence="13" type="ORF">HNQ45_001481</name>
</gene>
<evidence type="ECO:0000313" key="14">
    <source>
        <dbReference type="Proteomes" id="UP000579136"/>
    </source>
</evidence>
<comment type="similarity">
    <text evidence="3">Belongs to the Fur family.</text>
</comment>
<dbReference type="GO" id="GO:0008270">
    <property type="term" value="F:zinc ion binding"/>
    <property type="evidence" value="ECO:0007669"/>
    <property type="project" value="TreeGrafter"/>
</dbReference>
<sequence>MHNHTIDKEEVKSILKENNLKLTKQRLSLLDIFLENENYVSAKYVYDKMAEIYEGISYDTIYRNLYTLYEINVLEETTFNGEKHYMISCSDHHHHHFICENCGMVKIIHYCPVETWQKEIPGAKINSHKIELYGLCSKCQKG</sequence>
<evidence type="ECO:0000256" key="8">
    <source>
        <dbReference type="ARBA" id="ARBA00023015"/>
    </source>
</evidence>
<dbReference type="PANTHER" id="PTHR33202:SF1">
    <property type="entry name" value="FERRIC UPTAKE REGULATION PROTEIN"/>
    <property type="match status" value="1"/>
</dbReference>
<dbReference type="Gene3D" id="3.30.1490.190">
    <property type="match status" value="1"/>
</dbReference>
<dbReference type="EMBL" id="JACHHF010000009">
    <property type="protein sequence ID" value="MBB5176593.1"/>
    <property type="molecule type" value="Genomic_DNA"/>
</dbReference>
<feature type="binding site" evidence="11">
    <location>
        <position position="99"/>
    </location>
    <ligand>
        <name>Zn(2+)</name>
        <dbReference type="ChEBI" id="CHEBI:29105"/>
    </ligand>
</feature>
<dbReference type="InterPro" id="IPR036388">
    <property type="entry name" value="WH-like_DNA-bd_sf"/>
</dbReference>
<keyword evidence="11" id="KW-0479">Metal-binding</keyword>
<keyword evidence="9" id="KW-0238">DNA-binding</keyword>
<dbReference type="InterPro" id="IPR036390">
    <property type="entry name" value="WH_DNA-bd_sf"/>
</dbReference>